<name>A0A4R1GET3_9BACT</name>
<dbReference type="AlphaFoldDB" id="A0A4R1GET3"/>
<dbReference type="SUPFAM" id="SSF48695">
    <property type="entry name" value="Multiheme cytochromes"/>
    <property type="match status" value="1"/>
</dbReference>
<sequence length="114" mass="12644">MWRLFLCLFIGLVLFFPFKHVLSCSSDCYKCHSSIPADKNHEVLKSCTSCHPDHDEKALSSKCGADCFDCHSVARVMSSSPAHKVIGQCIDCHKKLSPKESPAVEELYNQLIGG</sequence>
<reference evidence="1 2" key="1">
    <citation type="submission" date="2019-03" db="EMBL/GenBank/DDBJ databases">
        <title>Genomic Encyclopedia of Archaeal and Bacterial Type Strains, Phase II (KMG-II): from individual species to whole genera.</title>
        <authorList>
            <person name="Goeker M."/>
        </authorList>
    </citation>
    <scope>NUCLEOTIDE SEQUENCE [LARGE SCALE GENOMIC DNA]</scope>
    <source>
        <strain evidence="1 2">DSM 24425</strain>
    </source>
</reference>
<evidence type="ECO:0000313" key="2">
    <source>
        <dbReference type="Proteomes" id="UP000295777"/>
    </source>
</evidence>
<dbReference type="EMBL" id="SMFV01000001">
    <property type="protein sequence ID" value="TCK06508.1"/>
    <property type="molecule type" value="Genomic_DNA"/>
</dbReference>
<evidence type="ECO:0000313" key="1">
    <source>
        <dbReference type="EMBL" id="TCK06508.1"/>
    </source>
</evidence>
<organism evidence="1 2">
    <name type="scientific">Phorcysia thermohydrogeniphila</name>
    <dbReference type="NCBI Taxonomy" id="936138"/>
    <lineage>
        <taxon>Bacteria</taxon>
        <taxon>Pseudomonadati</taxon>
        <taxon>Aquificota</taxon>
        <taxon>Aquificia</taxon>
        <taxon>Desulfurobacteriales</taxon>
        <taxon>Desulfurobacteriaceae</taxon>
        <taxon>Phorcysia</taxon>
    </lineage>
</organism>
<dbReference type="OrthoDB" id="9814800at2"/>
<protein>
    <submittedName>
        <fullName evidence="1">Uncharacterized protein</fullName>
    </submittedName>
</protein>
<keyword evidence="2" id="KW-1185">Reference proteome</keyword>
<comment type="caution">
    <text evidence="1">The sequence shown here is derived from an EMBL/GenBank/DDBJ whole genome shotgun (WGS) entry which is preliminary data.</text>
</comment>
<proteinExistence type="predicted"/>
<dbReference type="InterPro" id="IPR036280">
    <property type="entry name" value="Multihaem_cyt_sf"/>
</dbReference>
<accession>A0A4R1GET3</accession>
<gene>
    <name evidence="1" type="ORF">CLV27_0309</name>
</gene>
<dbReference type="Proteomes" id="UP000295777">
    <property type="component" value="Unassembled WGS sequence"/>
</dbReference>